<evidence type="ECO:0000259" key="1">
    <source>
        <dbReference type="Pfam" id="PF05685"/>
    </source>
</evidence>
<reference evidence="2" key="1">
    <citation type="submission" date="2019-11" db="EMBL/GenBank/DDBJ databases">
        <title>Genomic insights into an expanded diversity of filamentous marine cyanobacteria reveals the extraordinary biosynthetic potential of Moorea and Okeania.</title>
        <authorList>
            <person name="Ferreira Leao T."/>
            <person name="Wang M."/>
            <person name="Moss N."/>
            <person name="Da Silva R."/>
            <person name="Sanders J."/>
            <person name="Nurk S."/>
            <person name="Gurevich A."/>
            <person name="Humphrey G."/>
            <person name="Reher R."/>
            <person name="Zhu Q."/>
            <person name="Belda-Ferre P."/>
            <person name="Glukhov E."/>
            <person name="Rex R."/>
            <person name="Dorrestein P.C."/>
            <person name="Knight R."/>
            <person name="Pevzner P."/>
            <person name="Gerwick W.H."/>
            <person name="Gerwick L."/>
        </authorList>
    </citation>
    <scope>NUCLEOTIDE SEQUENCE</scope>
    <source>
        <strain evidence="2">SIO1C4</strain>
    </source>
</reference>
<dbReference type="Pfam" id="PF05685">
    <property type="entry name" value="Uma2"/>
    <property type="match status" value="1"/>
</dbReference>
<dbReference type="Gene3D" id="3.90.1570.10">
    <property type="entry name" value="tt1808, chain A"/>
    <property type="match status" value="1"/>
</dbReference>
<feature type="domain" description="Putative restriction endonuclease" evidence="1">
    <location>
        <begin position="12"/>
        <end position="169"/>
    </location>
</feature>
<comment type="caution">
    <text evidence="2">The sequence shown here is derived from an EMBL/GenBank/DDBJ whole genome shotgun (WGS) entry which is preliminary data.</text>
</comment>
<dbReference type="PANTHER" id="PTHR36558">
    <property type="entry name" value="GLR1098 PROTEIN"/>
    <property type="match status" value="1"/>
</dbReference>
<dbReference type="InterPro" id="IPR011335">
    <property type="entry name" value="Restrct_endonuc-II-like"/>
</dbReference>
<dbReference type="InterPro" id="IPR012296">
    <property type="entry name" value="Nuclease_put_TT1808"/>
</dbReference>
<dbReference type="SUPFAM" id="SSF52980">
    <property type="entry name" value="Restriction endonuclease-like"/>
    <property type="match status" value="1"/>
</dbReference>
<protein>
    <submittedName>
        <fullName evidence="2">Uma2 family endonuclease</fullName>
    </submittedName>
</protein>
<gene>
    <name evidence="2" type="ORF">F6J89_22870</name>
</gene>
<dbReference type="AlphaFoldDB" id="A0A6B3NME5"/>
<accession>A0A6B3NME5</accession>
<proteinExistence type="predicted"/>
<dbReference type="PANTHER" id="PTHR36558:SF1">
    <property type="entry name" value="RESTRICTION ENDONUCLEASE DOMAIN-CONTAINING PROTEIN-RELATED"/>
    <property type="match status" value="1"/>
</dbReference>
<dbReference type="CDD" id="cd06260">
    <property type="entry name" value="DUF820-like"/>
    <property type="match status" value="1"/>
</dbReference>
<organism evidence="2">
    <name type="scientific">Symploca sp. SIO1C4</name>
    <dbReference type="NCBI Taxonomy" id="2607765"/>
    <lineage>
        <taxon>Bacteria</taxon>
        <taxon>Bacillati</taxon>
        <taxon>Cyanobacteriota</taxon>
        <taxon>Cyanophyceae</taxon>
        <taxon>Coleofasciculales</taxon>
        <taxon>Coleofasciculaceae</taxon>
        <taxon>Symploca</taxon>
    </lineage>
</organism>
<keyword evidence="2" id="KW-0540">Nuclease</keyword>
<name>A0A6B3NME5_9CYAN</name>
<keyword evidence="2" id="KW-0255">Endonuclease</keyword>
<sequence>MVATPQPQYFSPEEYLEWEEKQQLKYEYIDGEVFAMTGGTIAHGTIALNLASTLKNHLRGSSCRAFIFDVKVGISQKGPFHYPDIMVSCDQRDQDALKIIYHPCLIAEVLSPSTEGFDRGRKFANYRRIETLQEYLLIDTQQMNVECFRRIPQDKWELTAYTEEEEIQLTSINLKFLISLLYEDVQFPPEAPKNELIDS</sequence>
<keyword evidence="2" id="KW-0378">Hydrolase</keyword>
<dbReference type="EMBL" id="JAAHFQ010000543">
    <property type="protein sequence ID" value="NER30388.1"/>
    <property type="molecule type" value="Genomic_DNA"/>
</dbReference>
<dbReference type="InterPro" id="IPR008538">
    <property type="entry name" value="Uma2"/>
</dbReference>
<evidence type="ECO:0000313" key="2">
    <source>
        <dbReference type="EMBL" id="NER30388.1"/>
    </source>
</evidence>
<dbReference type="GO" id="GO:0004519">
    <property type="term" value="F:endonuclease activity"/>
    <property type="evidence" value="ECO:0007669"/>
    <property type="project" value="UniProtKB-KW"/>
</dbReference>